<dbReference type="SUPFAM" id="SSF47095">
    <property type="entry name" value="HMG-box"/>
    <property type="match status" value="2"/>
</dbReference>
<dbReference type="GO" id="GO:0005634">
    <property type="term" value="C:nucleus"/>
    <property type="evidence" value="ECO:0007669"/>
    <property type="project" value="UniProtKB-UniRule"/>
</dbReference>
<dbReference type="EMBL" id="AAYY01000001">
    <property type="protein sequence ID" value="EDP45521.1"/>
    <property type="molecule type" value="Genomic_DNA"/>
</dbReference>
<feature type="domain" description="HMG box" evidence="3">
    <location>
        <begin position="1"/>
        <end position="67"/>
    </location>
</feature>
<name>A8PU10_MALGO</name>
<dbReference type="GeneID" id="5857041"/>
<keyword evidence="5" id="KW-1185">Reference proteome</keyword>
<proteinExistence type="predicted"/>
<dbReference type="InterPro" id="IPR009071">
    <property type="entry name" value="HMG_box_dom"/>
</dbReference>
<dbReference type="OrthoDB" id="5550281at2759"/>
<dbReference type="Gene3D" id="1.10.30.10">
    <property type="entry name" value="High mobility group box domain"/>
    <property type="match status" value="2"/>
</dbReference>
<dbReference type="RefSeq" id="XP_001732735.1">
    <property type="nucleotide sequence ID" value="XM_001732683.1"/>
</dbReference>
<protein>
    <recommendedName>
        <fullName evidence="3">HMG box domain-containing protein</fullName>
    </recommendedName>
</protein>
<dbReference type="AlphaFoldDB" id="A8PU10"/>
<dbReference type="InterPro" id="IPR036910">
    <property type="entry name" value="HMG_box_dom_sf"/>
</dbReference>
<dbReference type="FunCoup" id="A8PU10">
    <property type="interactions" value="14"/>
</dbReference>
<dbReference type="GO" id="GO:0003677">
    <property type="term" value="F:DNA binding"/>
    <property type="evidence" value="ECO:0007669"/>
    <property type="project" value="UniProtKB-UniRule"/>
</dbReference>
<dbReference type="PANTHER" id="PTHR48112">
    <property type="entry name" value="HIGH MOBILITY GROUP PROTEIN DSP1"/>
    <property type="match status" value="1"/>
</dbReference>
<dbReference type="CDD" id="cd00084">
    <property type="entry name" value="HMG-box_SF"/>
    <property type="match status" value="1"/>
</dbReference>
<evidence type="ECO:0000313" key="4">
    <source>
        <dbReference type="EMBL" id="EDP45521.1"/>
    </source>
</evidence>
<dbReference type="Proteomes" id="UP000008837">
    <property type="component" value="Unassembled WGS sequence"/>
</dbReference>
<keyword evidence="2" id="KW-0539">Nucleus</keyword>
<feature type="DNA-binding region" description="HMG box" evidence="2">
    <location>
        <begin position="1"/>
        <end position="67"/>
    </location>
</feature>
<accession>A8PU10</accession>
<dbReference type="InParanoid" id="A8PU10"/>
<dbReference type="Pfam" id="PF00505">
    <property type="entry name" value="HMG_box"/>
    <property type="match status" value="2"/>
</dbReference>
<dbReference type="OMA" id="WKAMSAT"/>
<gene>
    <name evidence="4" type="ORF">MGL_0510</name>
</gene>
<dbReference type="KEGG" id="mgl:MGL_0510"/>
<sequence>MERLKDIKEKPEFRKANKDGNSVFDIKMAASTIGSEWKSLSSSERDHFDKLYEKHVTQYQKDLEAWKESLTPDDIQRQNQFFAYQRKIGKKTVPRNIPVPKQLKRPLSAFFLFTQHLRETSNTSMPVTEFARHAGAKWKAMSATEKEQFEESARASKEEYQRRVEEFKASF</sequence>
<dbReference type="PANTHER" id="PTHR48112:SF22">
    <property type="entry name" value="MITOCHONDRIAL TRANSCRIPTION FACTOR A, ISOFORM B"/>
    <property type="match status" value="1"/>
</dbReference>
<feature type="domain" description="HMG box" evidence="3">
    <location>
        <begin position="103"/>
        <end position="168"/>
    </location>
</feature>
<evidence type="ECO:0000256" key="2">
    <source>
        <dbReference type="PROSITE-ProRule" id="PRU00267"/>
    </source>
</evidence>
<reference evidence="4 5" key="1">
    <citation type="journal article" date="2007" name="Proc. Natl. Acad. Sci. U.S.A.">
        <title>Dandruff-associated Malassezia genomes reveal convergent and divergent virulence traits shared with plant and human fungal pathogens.</title>
        <authorList>
            <person name="Xu J."/>
            <person name="Saunders C.W."/>
            <person name="Hu P."/>
            <person name="Grant R.A."/>
            <person name="Boekhout T."/>
            <person name="Kuramae E.E."/>
            <person name="Kronstad J.W."/>
            <person name="Deangelis Y.M."/>
            <person name="Reeder N.L."/>
            <person name="Johnstone K.R."/>
            <person name="Leland M."/>
            <person name="Fieno A.M."/>
            <person name="Begley W.M."/>
            <person name="Sun Y."/>
            <person name="Lacey M.P."/>
            <person name="Chaudhary T."/>
            <person name="Keough T."/>
            <person name="Chu L."/>
            <person name="Sears R."/>
            <person name="Yuan B."/>
            <person name="Dawson T.L.Jr."/>
        </authorList>
    </citation>
    <scope>NUCLEOTIDE SEQUENCE [LARGE SCALE GENOMIC DNA]</scope>
    <source>
        <strain evidence="5">ATCC MYA-4612 / CBS 7966</strain>
    </source>
</reference>
<dbReference type="SMART" id="SM00398">
    <property type="entry name" value="HMG"/>
    <property type="match status" value="2"/>
</dbReference>
<keyword evidence="1 2" id="KW-0238">DNA-binding</keyword>
<dbReference type="PROSITE" id="PS50118">
    <property type="entry name" value="HMG_BOX_2"/>
    <property type="match status" value="2"/>
</dbReference>
<evidence type="ECO:0000259" key="3">
    <source>
        <dbReference type="PROSITE" id="PS50118"/>
    </source>
</evidence>
<dbReference type="VEuPathDB" id="FungiDB:MGL_0510"/>
<feature type="DNA-binding region" description="HMG box" evidence="2">
    <location>
        <begin position="103"/>
        <end position="168"/>
    </location>
</feature>
<dbReference type="InterPro" id="IPR050342">
    <property type="entry name" value="HMGB"/>
</dbReference>
<comment type="caution">
    <text evidence="4">The sequence shown here is derived from an EMBL/GenBank/DDBJ whole genome shotgun (WGS) entry which is preliminary data.</text>
</comment>
<dbReference type="STRING" id="425265.A8PU10"/>
<evidence type="ECO:0000313" key="5">
    <source>
        <dbReference type="Proteomes" id="UP000008837"/>
    </source>
</evidence>
<organism evidence="4 5">
    <name type="scientific">Malassezia globosa (strain ATCC MYA-4612 / CBS 7966)</name>
    <name type="common">Dandruff-associated fungus</name>
    <dbReference type="NCBI Taxonomy" id="425265"/>
    <lineage>
        <taxon>Eukaryota</taxon>
        <taxon>Fungi</taxon>
        <taxon>Dikarya</taxon>
        <taxon>Basidiomycota</taxon>
        <taxon>Ustilaginomycotina</taxon>
        <taxon>Malasseziomycetes</taxon>
        <taxon>Malasseziales</taxon>
        <taxon>Malasseziaceae</taxon>
        <taxon>Malassezia</taxon>
    </lineage>
</organism>
<evidence type="ECO:0000256" key="1">
    <source>
        <dbReference type="ARBA" id="ARBA00023125"/>
    </source>
</evidence>